<organism evidence="4 5">
    <name type="scientific">Ditylenchus dipsaci</name>
    <dbReference type="NCBI Taxonomy" id="166011"/>
    <lineage>
        <taxon>Eukaryota</taxon>
        <taxon>Metazoa</taxon>
        <taxon>Ecdysozoa</taxon>
        <taxon>Nematoda</taxon>
        <taxon>Chromadorea</taxon>
        <taxon>Rhabditida</taxon>
        <taxon>Tylenchina</taxon>
        <taxon>Tylenchomorpha</taxon>
        <taxon>Sphaerularioidea</taxon>
        <taxon>Anguinidae</taxon>
        <taxon>Anguininae</taxon>
        <taxon>Ditylenchus</taxon>
    </lineage>
</organism>
<dbReference type="Gene3D" id="2.60.40.1930">
    <property type="match status" value="2"/>
</dbReference>
<accession>A0A915D6W0</accession>
<dbReference type="GO" id="GO:0004866">
    <property type="term" value="F:endopeptidase inhibitor activity"/>
    <property type="evidence" value="ECO:0007669"/>
    <property type="project" value="InterPro"/>
</dbReference>
<feature type="signal peptide" evidence="2">
    <location>
        <begin position="1"/>
        <end position="30"/>
    </location>
</feature>
<dbReference type="SMART" id="SM01359">
    <property type="entry name" value="A2M_N_2"/>
    <property type="match status" value="1"/>
</dbReference>
<protein>
    <submittedName>
        <fullName evidence="5">Alpha-2-macroglobulin bait region domain-containing protein</fullName>
    </submittedName>
</protein>
<dbReference type="Proteomes" id="UP000887574">
    <property type="component" value="Unplaced"/>
</dbReference>
<feature type="compositionally biased region" description="Polar residues" evidence="1">
    <location>
        <begin position="38"/>
        <end position="55"/>
    </location>
</feature>
<keyword evidence="2" id="KW-0732">Signal</keyword>
<evidence type="ECO:0000313" key="4">
    <source>
        <dbReference type="Proteomes" id="UP000887574"/>
    </source>
</evidence>
<dbReference type="Pfam" id="PF17791">
    <property type="entry name" value="MG3"/>
    <property type="match status" value="1"/>
</dbReference>
<dbReference type="WBParaSite" id="jg15964">
    <property type="protein sequence ID" value="jg15964"/>
    <property type="gene ID" value="jg15964"/>
</dbReference>
<feature type="chain" id="PRO_5036812869" evidence="2">
    <location>
        <begin position="31"/>
        <end position="827"/>
    </location>
</feature>
<feature type="region of interest" description="Disordered" evidence="1">
    <location>
        <begin position="35"/>
        <end position="55"/>
    </location>
</feature>
<dbReference type="InterPro" id="IPR011625">
    <property type="entry name" value="A2M_N_BRD"/>
</dbReference>
<evidence type="ECO:0000259" key="3">
    <source>
        <dbReference type="SMART" id="SM01359"/>
    </source>
</evidence>
<dbReference type="AlphaFoldDB" id="A0A915D6W0"/>
<dbReference type="Pfam" id="PF01835">
    <property type="entry name" value="MG2"/>
    <property type="match status" value="1"/>
</dbReference>
<dbReference type="InterPro" id="IPR002890">
    <property type="entry name" value="MG2"/>
</dbReference>
<dbReference type="InterPro" id="IPR050473">
    <property type="entry name" value="A2M/Complement_sys"/>
</dbReference>
<sequence length="827" mass="91105">MELGRRQQPGLLHYVFLHLLILLLSTSSLAEEISTTAPQTTTSGNLVTGSDSSPLPLNHVSEASSVANMVLKSSSRQPAATPEPFMDTPPSPIKSYPGSYMVVAPRVVRPGLPYAVSVNILKSTESEHVVRVEIRNDKNETVGARAVSSVKQANHKQSPSKIWLQITDKAIYKPGSTVFYRVVVVTPDLNPYTEEINVQVLDPNQNTITQLLNIQLVKGVFSGQLELSSEPPLWLVDQGGDQTGVKFEKEFTVDKYVLPKFEVSLRTPSFITLSDDLNVLVDAKYTYGKGVSGKAKVAVKLPYPTWGDDSVEREKEGLIERTVNLNSMGEATVIFTNEELRSRKLIMDYGGSSVSIMATVTESLTDIQRNATAEVVAYKHDVKLEVEKQGDTFKPGLRYNVVVVLKQMDDTPVKATVPRRVQLTTFYNYPFMPNATSQHEDKEVKIVDLDAHGTAVIQLLVATLNCTSARVDAHYDRQGNDNFTNVEVYYSLYVDAGKSPSNSFLQITADNEGVVDAGKTLSFTVKATEPLALLTYQVVARGIVALSQEIGMNGDMSTITFTGTPQMAPKSRLLVYAIRPSNQEVLVDAIDFKVNGLFRNDVSLSIDRNTAEPGDPVKFTVKAAPDSYIGLLAVDQSVLLLKSGNDITRELVEQDIEEYDTTNVAASRSPFWNGRRGRRRNQRSVWSPWWNVGGKDASSIFENAGLVVMTDAYLYKEPEVINRLVHSPVMFSMAVPAGIQVEEALAAAGQPRQSAFQAAPRVRRDFPETWLWPVDGLESVDKRGIALSADVQTSSSATSPRVRKNFPETWLWVDTLANSTITHPALL</sequence>
<dbReference type="InterPro" id="IPR013783">
    <property type="entry name" value="Ig-like_fold"/>
</dbReference>
<evidence type="ECO:0000313" key="5">
    <source>
        <dbReference type="WBParaSite" id="jg15964"/>
    </source>
</evidence>
<keyword evidence="4" id="KW-1185">Reference proteome</keyword>
<dbReference type="Pfam" id="PF07703">
    <property type="entry name" value="A2M_BRD"/>
    <property type="match status" value="1"/>
</dbReference>
<feature type="domain" description="Alpha-2-macroglobulin bait region" evidence="3">
    <location>
        <begin position="505"/>
        <end position="641"/>
    </location>
</feature>
<dbReference type="PANTHER" id="PTHR11412:SF175">
    <property type="entry name" value="TEP (THIOLESTER CONTAINING PROTEIN)"/>
    <property type="match status" value="1"/>
</dbReference>
<evidence type="ECO:0000256" key="2">
    <source>
        <dbReference type="SAM" id="SignalP"/>
    </source>
</evidence>
<dbReference type="Gene3D" id="6.20.50.160">
    <property type="match status" value="1"/>
</dbReference>
<evidence type="ECO:0000256" key="1">
    <source>
        <dbReference type="SAM" id="MobiDB-lite"/>
    </source>
</evidence>
<dbReference type="Gene3D" id="2.60.40.1940">
    <property type="match status" value="1"/>
</dbReference>
<dbReference type="InterPro" id="IPR041555">
    <property type="entry name" value="MG3"/>
</dbReference>
<dbReference type="PANTHER" id="PTHR11412">
    <property type="entry name" value="MACROGLOBULIN / COMPLEMENT"/>
    <property type="match status" value="1"/>
</dbReference>
<dbReference type="Gene3D" id="2.60.40.2950">
    <property type="match status" value="1"/>
</dbReference>
<name>A0A915D6W0_9BILA</name>
<dbReference type="Gene3D" id="2.60.40.10">
    <property type="entry name" value="Immunoglobulins"/>
    <property type="match status" value="1"/>
</dbReference>
<reference evidence="5" key="1">
    <citation type="submission" date="2022-11" db="UniProtKB">
        <authorList>
            <consortium name="WormBaseParasite"/>
        </authorList>
    </citation>
    <scope>IDENTIFICATION</scope>
</reference>
<proteinExistence type="predicted"/>